<protein>
    <submittedName>
        <fullName evidence="3">Short chain dehydrogenase</fullName>
    </submittedName>
</protein>
<evidence type="ECO:0000313" key="3">
    <source>
        <dbReference type="EMBL" id="SMD18329.1"/>
    </source>
</evidence>
<dbReference type="EMBL" id="FWYC01000012">
    <property type="protein sequence ID" value="SMD18329.1"/>
    <property type="molecule type" value="Genomic_DNA"/>
</dbReference>
<keyword evidence="2" id="KW-0560">Oxidoreductase</keyword>
<dbReference type="Pfam" id="PF00106">
    <property type="entry name" value="adh_short"/>
    <property type="match status" value="1"/>
</dbReference>
<comment type="similarity">
    <text evidence="1">Belongs to the short-chain dehydrogenases/reductases (SDR) family.</text>
</comment>
<organism evidence="3 4">
    <name type="scientific">Lentzea albidocapillata</name>
    <dbReference type="NCBI Taxonomy" id="40571"/>
    <lineage>
        <taxon>Bacteria</taxon>
        <taxon>Bacillati</taxon>
        <taxon>Actinomycetota</taxon>
        <taxon>Actinomycetes</taxon>
        <taxon>Pseudonocardiales</taxon>
        <taxon>Pseudonocardiaceae</taxon>
        <taxon>Lentzea</taxon>
    </lineage>
</organism>
<dbReference type="RefSeq" id="WP_051771330.1">
    <property type="nucleotide sequence ID" value="NZ_FWYC01000012.1"/>
</dbReference>
<dbReference type="InterPro" id="IPR002347">
    <property type="entry name" value="SDR_fam"/>
</dbReference>
<dbReference type="AlphaFoldDB" id="A0A1W2F8Q7"/>
<gene>
    <name evidence="3" type="ORF">SAMN05660733_05359</name>
</gene>
<dbReference type="PANTHER" id="PTHR43639:SF1">
    <property type="entry name" value="SHORT-CHAIN DEHYDROGENASE_REDUCTASE FAMILY PROTEIN"/>
    <property type="match status" value="1"/>
</dbReference>
<dbReference type="CDD" id="cd05233">
    <property type="entry name" value="SDR_c"/>
    <property type="match status" value="1"/>
</dbReference>
<dbReference type="eggNOG" id="COG1028">
    <property type="taxonomic scope" value="Bacteria"/>
</dbReference>
<name>A0A1W2F8Q7_9PSEU</name>
<dbReference type="Proteomes" id="UP000192840">
    <property type="component" value="Unassembled WGS sequence"/>
</dbReference>
<evidence type="ECO:0000313" key="4">
    <source>
        <dbReference type="Proteomes" id="UP000192840"/>
    </source>
</evidence>
<evidence type="ECO:0000256" key="2">
    <source>
        <dbReference type="ARBA" id="ARBA00023002"/>
    </source>
</evidence>
<sequence>MTGASRGIGLATAGHLRNSCEQLILVGHTKGPTTPVTGTGAAAATYQVDLRSPDERQRFREQLAAREGPPITGFVHCAGGGMPAAVEDIDGQVLRDLFELHVVAFVELARDLLPAMRRSEFGRIVAVGSLAPLRPRSFMIPYAATKAALRAAVQCLAAEVIGDSVLVNCVSPGGVDTDLGRAGRERLVRLFERQGRPSPPPRQEDLPRGRAVEAADVARAIAFLLDPENEVLAGQDLVVAGTHLMR</sequence>
<dbReference type="PRINTS" id="PR00081">
    <property type="entry name" value="GDHRDH"/>
</dbReference>
<reference evidence="4" key="1">
    <citation type="submission" date="2017-04" db="EMBL/GenBank/DDBJ databases">
        <authorList>
            <person name="Varghese N."/>
            <person name="Submissions S."/>
        </authorList>
    </citation>
    <scope>NUCLEOTIDE SEQUENCE [LARGE SCALE GENOMIC DNA]</scope>
    <source>
        <strain evidence="4">DSM 44073</strain>
    </source>
</reference>
<proteinExistence type="inferred from homology"/>
<dbReference type="Gene3D" id="3.40.50.720">
    <property type="entry name" value="NAD(P)-binding Rossmann-like Domain"/>
    <property type="match status" value="1"/>
</dbReference>
<dbReference type="SUPFAM" id="SSF51735">
    <property type="entry name" value="NAD(P)-binding Rossmann-fold domains"/>
    <property type="match status" value="1"/>
</dbReference>
<dbReference type="InterPro" id="IPR036291">
    <property type="entry name" value="NAD(P)-bd_dom_sf"/>
</dbReference>
<dbReference type="OrthoDB" id="3208554at2"/>
<accession>A0A1W2F8Q7</accession>
<dbReference type="GO" id="GO:0016491">
    <property type="term" value="F:oxidoreductase activity"/>
    <property type="evidence" value="ECO:0007669"/>
    <property type="project" value="UniProtKB-KW"/>
</dbReference>
<dbReference type="STRING" id="40571.SAMN05660733_05359"/>
<keyword evidence="4" id="KW-1185">Reference proteome</keyword>
<dbReference type="PANTHER" id="PTHR43639">
    <property type="entry name" value="OXIDOREDUCTASE, SHORT-CHAIN DEHYDROGENASE/REDUCTASE FAMILY (AFU_ORTHOLOGUE AFUA_5G02870)"/>
    <property type="match status" value="1"/>
</dbReference>
<evidence type="ECO:0000256" key="1">
    <source>
        <dbReference type="ARBA" id="ARBA00006484"/>
    </source>
</evidence>